<accession>A0A482WFM7</accession>
<feature type="transmembrane region" description="Helical" evidence="1">
    <location>
        <begin position="47"/>
        <end position="66"/>
    </location>
</feature>
<evidence type="ECO:0000256" key="1">
    <source>
        <dbReference type="SAM" id="Phobius"/>
    </source>
</evidence>
<comment type="caution">
    <text evidence="2">The sequence shown here is derived from an EMBL/GenBank/DDBJ whole genome shotgun (WGS) entry which is preliminary data.</text>
</comment>
<name>A0A482WFM7_LAOST</name>
<keyword evidence="3" id="KW-1185">Reference proteome</keyword>
<sequence length="74" mass="8269">MHLTRTSRPDLKSDLTAERSAVCSISSISLTEIDGDEQSRTKKMKKLLFVVVVVSTRGCVCTKYVIRCNRTSSM</sequence>
<dbReference type="Proteomes" id="UP000291343">
    <property type="component" value="Unassembled WGS sequence"/>
</dbReference>
<protein>
    <submittedName>
        <fullName evidence="2">Uncharacterized protein</fullName>
    </submittedName>
</protein>
<gene>
    <name evidence="2" type="ORF">LSTR_LSTR001809</name>
</gene>
<proteinExistence type="predicted"/>
<organism evidence="2 3">
    <name type="scientific">Laodelphax striatellus</name>
    <name type="common">Small brown planthopper</name>
    <name type="synonym">Delphax striatella</name>
    <dbReference type="NCBI Taxonomy" id="195883"/>
    <lineage>
        <taxon>Eukaryota</taxon>
        <taxon>Metazoa</taxon>
        <taxon>Ecdysozoa</taxon>
        <taxon>Arthropoda</taxon>
        <taxon>Hexapoda</taxon>
        <taxon>Insecta</taxon>
        <taxon>Pterygota</taxon>
        <taxon>Neoptera</taxon>
        <taxon>Paraneoptera</taxon>
        <taxon>Hemiptera</taxon>
        <taxon>Auchenorrhyncha</taxon>
        <taxon>Fulgoroidea</taxon>
        <taxon>Delphacidae</taxon>
        <taxon>Criomorphinae</taxon>
        <taxon>Laodelphax</taxon>
    </lineage>
</organism>
<dbReference type="AlphaFoldDB" id="A0A482WFM7"/>
<keyword evidence="1" id="KW-1133">Transmembrane helix</keyword>
<dbReference type="EMBL" id="QKKF02037264">
    <property type="protein sequence ID" value="RZF32345.1"/>
    <property type="molecule type" value="Genomic_DNA"/>
</dbReference>
<dbReference type="InParanoid" id="A0A482WFM7"/>
<evidence type="ECO:0000313" key="3">
    <source>
        <dbReference type="Proteomes" id="UP000291343"/>
    </source>
</evidence>
<reference evidence="2 3" key="1">
    <citation type="journal article" date="2017" name="Gigascience">
        <title>Genome sequence of the small brown planthopper, Laodelphax striatellus.</title>
        <authorList>
            <person name="Zhu J."/>
            <person name="Jiang F."/>
            <person name="Wang X."/>
            <person name="Yang P."/>
            <person name="Bao Y."/>
            <person name="Zhao W."/>
            <person name="Wang W."/>
            <person name="Lu H."/>
            <person name="Wang Q."/>
            <person name="Cui N."/>
            <person name="Li J."/>
            <person name="Chen X."/>
            <person name="Luo L."/>
            <person name="Yu J."/>
            <person name="Kang L."/>
            <person name="Cui F."/>
        </authorList>
    </citation>
    <scope>NUCLEOTIDE SEQUENCE [LARGE SCALE GENOMIC DNA]</scope>
    <source>
        <strain evidence="2">Lst14</strain>
    </source>
</reference>
<keyword evidence="1" id="KW-0472">Membrane</keyword>
<keyword evidence="1" id="KW-0812">Transmembrane</keyword>
<evidence type="ECO:0000313" key="2">
    <source>
        <dbReference type="EMBL" id="RZF32345.1"/>
    </source>
</evidence>